<reference evidence="2" key="1">
    <citation type="submission" date="2016-11" db="EMBL/GenBank/DDBJ databases">
        <authorList>
            <person name="Varghese N."/>
            <person name="Submissions S."/>
        </authorList>
    </citation>
    <scope>NUCLEOTIDE SEQUENCE [LARGE SCALE GENOMIC DNA]</scope>
    <source>
        <strain evidence="2">DSM 19858</strain>
    </source>
</reference>
<sequence>MKGLTSEHSDHFDFLSKVSERKSKHHYRLVDFKNKQHKTDFLLSQTKCNLEIFPEGLVIVGDFTEKEGVIPVLKSEINSITVVRGKEIIDTFYLSPMYILSKLGVPNRISRHLMVYPSEYRISETRIMLKCQNYQLTLVTSGNRFDRLLRNLKKSGYSGLLKLVERPKINMLDYKNAIDL</sequence>
<protein>
    <submittedName>
        <fullName evidence="1">Uncharacterized protein</fullName>
    </submittedName>
</protein>
<dbReference type="AlphaFoldDB" id="A0A1M6ML59"/>
<dbReference type="OrthoDB" id="1426706at2"/>
<organism evidence="1 2">
    <name type="scientific">Pseudozobellia thermophila</name>
    <dbReference type="NCBI Taxonomy" id="192903"/>
    <lineage>
        <taxon>Bacteria</taxon>
        <taxon>Pseudomonadati</taxon>
        <taxon>Bacteroidota</taxon>
        <taxon>Flavobacteriia</taxon>
        <taxon>Flavobacteriales</taxon>
        <taxon>Flavobacteriaceae</taxon>
        <taxon>Pseudozobellia</taxon>
    </lineage>
</organism>
<proteinExistence type="predicted"/>
<dbReference type="RefSeq" id="WP_072995224.1">
    <property type="nucleotide sequence ID" value="NZ_FQYU01000010.1"/>
</dbReference>
<dbReference type="Proteomes" id="UP000184543">
    <property type="component" value="Unassembled WGS sequence"/>
</dbReference>
<evidence type="ECO:0000313" key="1">
    <source>
        <dbReference type="EMBL" id="SHJ84013.1"/>
    </source>
</evidence>
<gene>
    <name evidence="1" type="ORF">SAMN04488513_11034</name>
</gene>
<evidence type="ECO:0000313" key="2">
    <source>
        <dbReference type="Proteomes" id="UP000184543"/>
    </source>
</evidence>
<keyword evidence="2" id="KW-1185">Reference proteome</keyword>
<dbReference type="EMBL" id="FQYU01000010">
    <property type="protein sequence ID" value="SHJ84013.1"/>
    <property type="molecule type" value="Genomic_DNA"/>
</dbReference>
<name>A0A1M6ML59_9FLAO</name>
<accession>A0A1M6ML59</accession>